<dbReference type="PROSITE" id="PS50112">
    <property type="entry name" value="PAS"/>
    <property type="match status" value="2"/>
</dbReference>
<proteinExistence type="predicted"/>
<dbReference type="InterPro" id="IPR003018">
    <property type="entry name" value="GAF"/>
</dbReference>
<dbReference type="Gene3D" id="3.30.450.40">
    <property type="match status" value="1"/>
</dbReference>
<dbReference type="PROSITE" id="PS50110">
    <property type="entry name" value="RESPONSE_REGULATORY"/>
    <property type="match status" value="1"/>
</dbReference>
<keyword evidence="9" id="KW-1185">Reference proteome</keyword>
<dbReference type="SUPFAM" id="SSF52172">
    <property type="entry name" value="CheY-like"/>
    <property type="match status" value="1"/>
</dbReference>
<protein>
    <submittedName>
        <fullName evidence="8">PAS domain S-box-containing protein/putative nucleotidyltransferase with HDIG domain</fullName>
    </submittedName>
</protein>
<reference evidence="8 9" key="1">
    <citation type="submission" date="2018-07" db="EMBL/GenBank/DDBJ databases">
        <title>Genomic Encyclopedia of Type Strains, Phase IV (KMG-IV): sequencing the most valuable type-strain genomes for metagenomic binning, comparative biology and taxonomic classification.</title>
        <authorList>
            <person name="Goeker M."/>
        </authorList>
    </citation>
    <scope>NUCLEOTIDE SEQUENCE [LARGE SCALE GENOMIC DNA]</scope>
    <source>
        <strain evidence="8 9">DSM 26407</strain>
    </source>
</reference>
<gene>
    <name evidence="8" type="ORF">DFQ59_11375</name>
</gene>
<sequence>MKVLIADDQADARMLLHDLLESRGHEVLQAEDGEAALGMARREHPDLVISDVLMPRMDGYELCRHIKTDPELSRTAFVFYSATFVEPADERLARELGASRFIRLPIEPDDFMAIIDSVMDEWRSVPQSPPAQISGLVTELQLRHDRRLSDKLLQKYQELETLQHSLTTLLGNLPGMVYRCRNDTDWTMEFVSERCQALTGYPPESLLGNRDVAYGGLIHPDDRERIWREVQSAREAGSPFQFEYRIRHRDGALRWVWEQGRCIRPGDGSALLEGYVTDITAQRRAEAERNRFFELSIDLLCIAGTDGHFRQLNPAWSRILGWSEGELLARPWLDFVHPEDREATERVRVDLADGREIFSFENRYRHRDGGYRWLSWNSMPLPEEGLLFGVARDVTERIESERQLKRLNRALHTLSAGNRALVHFSDETLLLNEMCRVAVKEGGYLIAWVGYAMEDEGKSIRPIAQYGVYDDYLDELHLSWADNEDGRGPAGRAIRERETQVVQDIQTDPAMARWREHAASHGYVSLIALPLSSKARTFGVLIIYGTEAGMFLPEEVLMLEELADDLAYGITSNRTQAEKIEAETRLQESLVQTIQAIAMTVEKRDPYTAGHQNRVAQLAAAIAAEMQLPEIQVNGIRLGAMIHDIGKIYVPSEILNRPGRLSPHEFEIIKTHPDVGYDIIKDARFPWPIAQMIHQHHERLDGSGYPQGLKGDEILLEAKIMAVADVVEAITAHRPYRPAMGLDKALEEISAKRGTGFMPEAVDACVRLVREGRFTFS</sequence>
<dbReference type="InterPro" id="IPR037522">
    <property type="entry name" value="HD_GYP_dom"/>
</dbReference>
<evidence type="ECO:0000256" key="3">
    <source>
        <dbReference type="PROSITE-ProRule" id="PRU00169"/>
    </source>
</evidence>
<dbReference type="SMART" id="SM00065">
    <property type="entry name" value="GAF"/>
    <property type="match status" value="1"/>
</dbReference>
<dbReference type="InterPro" id="IPR052020">
    <property type="entry name" value="Cyclic_di-GMP/3'3'-cGAMP_PDE"/>
</dbReference>
<dbReference type="CDD" id="cd00130">
    <property type="entry name" value="PAS"/>
    <property type="match status" value="2"/>
</dbReference>
<evidence type="ECO:0000256" key="2">
    <source>
        <dbReference type="ARBA" id="ARBA00022777"/>
    </source>
</evidence>
<dbReference type="OrthoDB" id="9802066at2"/>
<dbReference type="Pfam" id="PF13487">
    <property type="entry name" value="HD_5"/>
    <property type="match status" value="1"/>
</dbReference>
<evidence type="ECO:0000313" key="8">
    <source>
        <dbReference type="EMBL" id="RCX24979.1"/>
    </source>
</evidence>
<feature type="domain" description="PAC" evidence="6">
    <location>
        <begin position="240"/>
        <end position="291"/>
    </location>
</feature>
<dbReference type="SUPFAM" id="SSF55781">
    <property type="entry name" value="GAF domain-like"/>
    <property type="match status" value="1"/>
</dbReference>
<dbReference type="InterPro" id="IPR001610">
    <property type="entry name" value="PAC"/>
</dbReference>
<dbReference type="PANTHER" id="PTHR45228">
    <property type="entry name" value="CYCLIC DI-GMP PHOSPHODIESTERASE TM_0186-RELATED"/>
    <property type="match status" value="1"/>
</dbReference>
<dbReference type="InterPro" id="IPR003607">
    <property type="entry name" value="HD/PDEase_dom"/>
</dbReference>
<dbReference type="GO" id="GO:0000160">
    <property type="term" value="P:phosphorelay signal transduction system"/>
    <property type="evidence" value="ECO:0007669"/>
    <property type="project" value="InterPro"/>
</dbReference>
<dbReference type="InterPro" id="IPR013655">
    <property type="entry name" value="PAS_fold_3"/>
</dbReference>
<dbReference type="Pfam" id="PF00072">
    <property type="entry name" value="Response_reg"/>
    <property type="match status" value="1"/>
</dbReference>
<feature type="domain" description="PAS" evidence="5">
    <location>
        <begin position="183"/>
        <end position="237"/>
    </location>
</feature>
<evidence type="ECO:0000259" key="4">
    <source>
        <dbReference type="PROSITE" id="PS50110"/>
    </source>
</evidence>
<dbReference type="Pfam" id="PF13185">
    <property type="entry name" value="GAF_2"/>
    <property type="match status" value="1"/>
</dbReference>
<comment type="caution">
    <text evidence="8">The sequence shown here is derived from an EMBL/GenBank/DDBJ whole genome shotgun (WGS) entry which is preliminary data.</text>
</comment>
<dbReference type="GO" id="GO:0008081">
    <property type="term" value="F:phosphoric diester hydrolase activity"/>
    <property type="evidence" value="ECO:0007669"/>
    <property type="project" value="UniProtKB-ARBA"/>
</dbReference>
<evidence type="ECO:0000313" key="9">
    <source>
        <dbReference type="Proteomes" id="UP000252707"/>
    </source>
</evidence>
<dbReference type="EMBL" id="QPJY01000013">
    <property type="protein sequence ID" value="RCX24979.1"/>
    <property type="molecule type" value="Genomic_DNA"/>
</dbReference>
<dbReference type="PROSITE" id="PS50113">
    <property type="entry name" value="PAC"/>
    <property type="match status" value="2"/>
</dbReference>
<evidence type="ECO:0000259" key="7">
    <source>
        <dbReference type="PROSITE" id="PS51832"/>
    </source>
</evidence>
<organism evidence="8 9">
    <name type="scientific">Thioalbus denitrificans</name>
    <dbReference type="NCBI Taxonomy" id="547122"/>
    <lineage>
        <taxon>Bacteria</taxon>
        <taxon>Pseudomonadati</taxon>
        <taxon>Pseudomonadota</taxon>
        <taxon>Gammaproteobacteria</taxon>
        <taxon>Chromatiales</taxon>
        <taxon>Ectothiorhodospiraceae</taxon>
        <taxon>Thioalbus</taxon>
    </lineage>
</organism>
<dbReference type="SMART" id="SM00471">
    <property type="entry name" value="HDc"/>
    <property type="match status" value="1"/>
</dbReference>
<dbReference type="InterPro" id="IPR001789">
    <property type="entry name" value="Sig_transdc_resp-reg_receiver"/>
</dbReference>
<name>A0A369BTK9_9GAMM</name>
<keyword evidence="1 8" id="KW-0808">Transferase</keyword>
<dbReference type="SMART" id="SM00091">
    <property type="entry name" value="PAS"/>
    <property type="match status" value="2"/>
</dbReference>
<dbReference type="InterPro" id="IPR006675">
    <property type="entry name" value="HDIG_dom"/>
</dbReference>
<feature type="domain" description="PAS" evidence="5">
    <location>
        <begin position="285"/>
        <end position="355"/>
    </location>
</feature>
<dbReference type="RefSeq" id="WP_114281038.1">
    <property type="nucleotide sequence ID" value="NZ_QPJY01000013.1"/>
</dbReference>
<dbReference type="Proteomes" id="UP000252707">
    <property type="component" value="Unassembled WGS sequence"/>
</dbReference>
<dbReference type="InterPro" id="IPR011006">
    <property type="entry name" value="CheY-like_superfamily"/>
</dbReference>
<accession>A0A369BTK9</accession>
<feature type="domain" description="PAC" evidence="6">
    <location>
        <begin position="358"/>
        <end position="406"/>
    </location>
</feature>
<dbReference type="SUPFAM" id="SSF109604">
    <property type="entry name" value="HD-domain/PDEase-like"/>
    <property type="match status" value="1"/>
</dbReference>
<feature type="domain" description="HD-GYP" evidence="7">
    <location>
        <begin position="586"/>
        <end position="777"/>
    </location>
</feature>
<dbReference type="InterPro" id="IPR000014">
    <property type="entry name" value="PAS"/>
</dbReference>
<evidence type="ECO:0000259" key="5">
    <source>
        <dbReference type="PROSITE" id="PS50112"/>
    </source>
</evidence>
<dbReference type="CDD" id="cd00077">
    <property type="entry name" value="HDc"/>
    <property type="match status" value="1"/>
</dbReference>
<dbReference type="GO" id="GO:0016301">
    <property type="term" value="F:kinase activity"/>
    <property type="evidence" value="ECO:0007669"/>
    <property type="project" value="UniProtKB-KW"/>
</dbReference>
<dbReference type="Gene3D" id="3.30.450.20">
    <property type="entry name" value="PAS domain"/>
    <property type="match status" value="2"/>
</dbReference>
<feature type="modified residue" description="4-aspartylphosphate" evidence="3">
    <location>
        <position position="51"/>
    </location>
</feature>
<dbReference type="SUPFAM" id="SSF55785">
    <property type="entry name" value="PYP-like sensor domain (PAS domain)"/>
    <property type="match status" value="2"/>
</dbReference>
<dbReference type="NCBIfam" id="TIGR00277">
    <property type="entry name" value="HDIG"/>
    <property type="match status" value="1"/>
</dbReference>
<dbReference type="AlphaFoldDB" id="A0A369BTK9"/>
<dbReference type="Gene3D" id="1.10.3210.10">
    <property type="entry name" value="Hypothetical protein af1432"/>
    <property type="match status" value="1"/>
</dbReference>
<evidence type="ECO:0000259" key="6">
    <source>
        <dbReference type="PROSITE" id="PS50113"/>
    </source>
</evidence>
<dbReference type="NCBIfam" id="TIGR00229">
    <property type="entry name" value="sensory_box"/>
    <property type="match status" value="2"/>
</dbReference>
<dbReference type="SMART" id="SM00448">
    <property type="entry name" value="REC"/>
    <property type="match status" value="1"/>
</dbReference>
<feature type="domain" description="Response regulatory" evidence="4">
    <location>
        <begin position="2"/>
        <end position="119"/>
    </location>
</feature>
<dbReference type="Gene3D" id="3.40.50.2300">
    <property type="match status" value="1"/>
</dbReference>
<dbReference type="InterPro" id="IPR035965">
    <property type="entry name" value="PAS-like_dom_sf"/>
</dbReference>
<dbReference type="SMART" id="SM00086">
    <property type="entry name" value="PAC"/>
    <property type="match status" value="2"/>
</dbReference>
<keyword evidence="2" id="KW-0418">Kinase</keyword>
<dbReference type="Pfam" id="PF08447">
    <property type="entry name" value="PAS_3"/>
    <property type="match status" value="2"/>
</dbReference>
<keyword evidence="3" id="KW-0597">Phosphoprotein</keyword>
<dbReference type="InterPro" id="IPR000700">
    <property type="entry name" value="PAS-assoc_C"/>
</dbReference>
<dbReference type="PROSITE" id="PS51832">
    <property type="entry name" value="HD_GYP"/>
    <property type="match status" value="1"/>
</dbReference>
<dbReference type="InterPro" id="IPR029016">
    <property type="entry name" value="GAF-like_dom_sf"/>
</dbReference>
<evidence type="ECO:0000256" key="1">
    <source>
        <dbReference type="ARBA" id="ARBA00022679"/>
    </source>
</evidence>